<reference evidence="2" key="1">
    <citation type="journal article" date="2017" name="Nat. Ecol. Evol.">
        <title>Genome expansion and lineage-specific genetic innovations in the forest pathogenic fungi Armillaria.</title>
        <authorList>
            <person name="Sipos G."/>
            <person name="Prasanna A.N."/>
            <person name="Walter M.C."/>
            <person name="O'Connor E."/>
            <person name="Balint B."/>
            <person name="Krizsan K."/>
            <person name="Kiss B."/>
            <person name="Hess J."/>
            <person name="Varga T."/>
            <person name="Slot J."/>
            <person name="Riley R."/>
            <person name="Boka B."/>
            <person name="Rigling D."/>
            <person name="Barry K."/>
            <person name="Lee J."/>
            <person name="Mihaltcheva S."/>
            <person name="LaButti K."/>
            <person name="Lipzen A."/>
            <person name="Waldron R."/>
            <person name="Moloney N.M."/>
            <person name="Sperisen C."/>
            <person name="Kredics L."/>
            <person name="Vagvoelgyi C."/>
            <person name="Patrignani A."/>
            <person name="Fitzpatrick D."/>
            <person name="Nagy I."/>
            <person name="Doyle S."/>
            <person name="Anderson J.B."/>
            <person name="Grigoriev I.V."/>
            <person name="Gueldener U."/>
            <person name="Muensterkoetter M."/>
            <person name="Nagy L.G."/>
        </authorList>
    </citation>
    <scope>NUCLEOTIDE SEQUENCE [LARGE SCALE GENOMIC DNA]</scope>
    <source>
        <strain evidence="2">28-4</strain>
    </source>
</reference>
<proteinExistence type="predicted"/>
<evidence type="ECO:0000313" key="1">
    <source>
        <dbReference type="EMBL" id="PBK73232.1"/>
    </source>
</evidence>
<keyword evidence="2" id="KW-1185">Reference proteome</keyword>
<protein>
    <submittedName>
        <fullName evidence="1">Uncharacterized protein</fullName>
    </submittedName>
</protein>
<organism evidence="1 2">
    <name type="scientific">Armillaria solidipes</name>
    <dbReference type="NCBI Taxonomy" id="1076256"/>
    <lineage>
        <taxon>Eukaryota</taxon>
        <taxon>Fungi</taxon>
        <taxon>Dikarya</taxon>
        <taxon>Basidiomycota</taxon>
        <taxon>Agaricomycotina</taxon>
        <taxon>Agaricomycetes</taxon>
        <taxon>Agaricomycetidae</taxon>
        <taxon>Agaricales</taxon>
        <taxon>Marasmiineae</taxon>
        <taxon>Physalacriaceae</taxon>
        <taxon>Armillaria</taxon>
    </lineage>
</organism>
<dbReference type="EMBL" id="KZ293421">
    <property type="protein sequence ID" value="PBK73232.1"/>
    <property type="molecule type" value="Genomic_DNA"/>
</dbReference>
<accession>A0A2H3C1Y9</accession>
<dbReference type="AlphaFoldDB" id="A0A2H3C1Y9"/>
<dbReference type="Proteomes" id="UP000218334">
    <property type="component" value="Unassembled WGS sequence"/>
</dbReference>
<gene>
    <name evidence="1" type="ORF">ARMSODRAFT_1068086</name>
</gene>
<name>A0A2H3C1Y9_9AGAR</name>
<sequence>MLIAKGLKNCHIVIHSDNQGVVEALLTEYSCNMQQNTILHHIMFLMQKSRIWLLTV</sequence>
<evidence type="ECO:0000313" key="2">
    <source>
        <dbReference type="Proteomes" id="UP000218334"/>
    </source>
</evidence>